<reference evidence="6 7" key="2">
    <citation type="submission" date="2018-09" db="EMBL/GenBank/DDBJ databases">
        <title>Genome of Sphaerochaeta halotolerans strain 4-11.</title>
        <authorList>
            <person name="Nazina T.N."/>
            <person name="Sokolova D.S."/>
        </authorList>
    </citation>
    <scope>NUCLEOTIDE SEQUENCE [LARGE SCALE GENOMIC DNA]</scope>
    <source>
        <strain evidence="6 7">4-11</strain>
    </source>
</reference>
<sequence length="238" mass="26072">MDPHVQYAYLSVSQFVQRLTEHPVGYIPLGTLEWHGLQNVLGADALQAEGLFIRAAQRFGGIVFPPFYLGPDRIADAGEGRSLIGMDASEATKPHQRLPGSCYWVSKGLFLQMLEALVAQAKRAGFICLIADGHGPSRKAWAELASQWEKQYDIILLSSINDFSPESYPALSDHAGRCETSTMMALHPGLVDLSKLEQDTWPLGVKGEDPRLSSAAYGEYILETTVNAIGQKLQELGL</sequence>
<name>A0A372MII2_9SPIR</name>
<dbReference type="Gene3D" id="3.40.50.10310">
    <property type="entry name" value="Creatininase"/>
    <property type="match status" value="1"/>
</dbReference>
<dbReference type="PANTHER" id="PTHR35005:SF1">
    <property type="entry name" value="2-AMINO-5-FORMYLAMINO-6-RIBOSYLAMINOPYRIMIDIN-4(3H)-ONE 5'-MONOPHOSPHATE DEFORMYLASE"/>
    <property type="match status" value="1"/>
</dbReference>
<keyword evidence="3" id="KW-0378">Hydrolase</keyword>
<dbReference type="RefSeq" id="WP_117329529.1">
    <property type="nucleotide sequence ID" value="NZ_QUWK01000003.1"/>
</dbReference>
<dbReference type="SUPFAM" id="SSF102215">
    <property type="entry name" value="Creatininase"/>
    <property type="match status" value="1"/>
</dbReference>
<dbReference type="OrthoDB" id="9801445at2"/>
<reference evidence="7" key="1">
    <citation type="submission" date="2018-08" db="EMBL/GenBank/DDBJ databases">
        <authorList>
            <person name="Grouzdev D.S."/>
            <person name="Krutkina M.S."/>
        </authorList>
    </citation>
    <scope>NUCLEOTIDE SEQUENCE [LARGE SCALE GENOMIC DNA]</scope>
    <source>
        <strain evidence="7">4-11</strain>
    </source>
</reference>
<evidence type="ECO:0000256" key="1">
    <source>
        <dbReference type="ARBA" id="ARBA00001947"/>
    </source>
</evidence>
<organism evidence="6 7">
    <name type="scientific">Sphaerochaeta halotolerans</name>
    <dbReference type="NCBI Taxonomy" id="2293840"/>
    <lineage>
        <taxon>Bacteria</taxon>
        <taxon>Pseudomonadati</taxon>
        <taxon>Spirochaetota</taxon>
        <taxon>Spirochaetia</taxon>
        <taxon>Spirochaetales</taxon>
        <taxon>Sphaerochaetaceae</taxon>
        <taxon>Sphaerochaeta</taxon>
    </lineage>
</organism>
<evidence type="ECO:0000313" key="6">
    <source>
        <dbReference type="EMBL" id="RFU95581.1"/>
    </source>
</evidence>
<dbReference type="AlphaFoldDB" id="A0A372MII2"/>
<keyword evidence="4" id="KW-0862">Zinc</keyword>
<evidence type="ECO:0000256" key="2">
    <source>
        <dbReference type="ARBA" id="ARBA00022723"/>
    </source>
</evidence>
<keyword evidence="2" id="KW-0479">Metal-binding</keyword>
<gene>
    <name evidence="6" type="ORF">DYP60_03655</name>
</gene>
<comment type="similarity">
    <text evidence="5">Belongs to the creatininase superfamily.</text>
</comment>
<keyword evidence="7" id="KW-1185">Reference proteome</keyword>
<protein>
    <submittedName>
        <fullName evidence="6">Creatininase family protein</fullName>
    </submittedName>
</protein>
<dbReference type="GO" id="GO:0016811">
    <property type="term" value="F:hydrolase activity, acting on carbon-nitrogen (but not peptide) bonds, in linear amides"/>
    <property type="evidence" value="ECO:0007669"/>
    <property type="project" value="TreeGrafter"/>
</dbReference>
<evidence type="ECO:0000256" key="4">
    <source>
        <dbReference type="ARBA" id="ARBA00022833"/>
    </source>
</evidence>
<dbReference type="GO" id="GO:0046872">
    <property type="term" value="F:metal ion binding"/>
    <property type="evidence" value="ECO:0007669"/>
    <property type="project" value="UniProtKB-KW"/>
</dbReference>
<dbReference type="Pfam" id="PF02633">
    <property type="entry name" value="Creatininase"/>
    <property type="match status" value="1"/>
</dbReference>
<dbReference type="InterPro" id="IPR003785">
    <property type="entry name" value="Creatininase/forma_Hydrolase"/>
</dbReference>
<dbReference type="InterPro" id="IPR024087">
    <property type="entry name" value="Creatininase-like_sf"/>
</dbReference>
<dbReference type="Proteomes" id="UP000264002">
    <property type="component" value="Unassembled WGS sequence"/>
</dbReference>
<dbReference type="EMBL" id="QUWK01000003">
    <property type="protein sequence ID" value="RFU95581.1"/>
    <property type="molecule type" value="Genomic_DNA"/>
</dbReference>
<dbReference type="PANTHER" id="PTHR35005">
    <property type="entry name" value="3-DEHYDRO-SCYLLO-INOSOSE HYDROLASE"/>
    <property type="match status" value="1"/>
</dbReference>
<comment type="cofactor">
    <cofactor evidence="1">
        <name>Zn(2+)</name>
        <dbReference type="ChEBI" id="CHEBI:29105"/>
    </cofactor>
</comment>
<dbReference type="GO" id="GO:0009231">
    <property type="term" value="P:riboflavin biosynthetic process"/>
    <property type="evidence" value="ECO:0007669"/>
    <property type="project" value="TreeGrafter"/>
</dbReference>
<evidence type="ECO:0000256" key="5">
    <source>
        <dbReference type="ARBA" id="ARBA00024029"/>
    </source>
</evidence>
<comment type="caution">
    <text evidence="6">The sequence shown here is derived from an EMBL/GenBank/DDBJ whole genome shotgun (WGS) entry which is preliminary data.</text>
</comment>
<accession>A0A372MII2</accession>
<evidence type="ECO:0000313" key="7">
    <source>
        <dbReference type="Proteomes" id="UP000264002"/>
    </source>
</evidence>
<proteinExistence type="inferred from homology"/>
<evidence type="ECO:0000256" key="3">
    <source>
        <dbReference type="ARBA" id="ARBA00022801"/>
    </source>
</evidence>